<dbReference type="SUPFAM" id="SSF54631">
    <property type="entry name" value="CBS-domain pair"/>
    <property type="match status" value="1"/>
</dbReference>
<dbReference type="CDD" id="cd01948">
    <property type="entry name" value="EAL"/>
    <property type="match status" value="1"/>
</dbReference>
<dbReference type="STRING" id="1384054.N790_09185"/>
<dbReference type="Pfam" id="PF00563">
    <property type="entry name" value="EAL"/>
    <property type="match status" value="1"/>
</dbReference>
<dbReference type="eggNOG" id="COG2199">
    <property type="taxonomic scope" value="Bacteria"/>
</dbReference>
<dbReference type="InterPro" id="IPR046342">
    <property type="entry name" value="CBS_dom_sf"/>
</dbReference>
<organism evidence="3 4">
    <name type="scientific">Arenimonas malthae CC-JY-1</name>
    <dbReference type="NCBI Taxonomy" id="1384054"/>
    <lineage>
        <taxon>Bacteria</taxon>
        <taxon>Pseudomonadati</taxon>
        <taxon>Pseudomonadota</taxon>
        <taxon>Gammaproteobacteria</taxon>
        <taxon>Lysobacterales</taxon>
        <taxon>Lysobacteraceae</taxon>
        <taxon>Arenimonas</taxon>
    </lineage>
</organism>
<accession>A0A091BNS8</accession>
<dbReference type="InterPro" id="IPR035919">
    <property type="entry name" value="EAL_sf"/>
</dbReference>
<dbReference type="eggNOG" id="COG2200">
    <property type="taxonomic scope" value="Bacteria"/>
</dbReference>
<feature type="domain" description="GGDEF" evidence="2">
    <location>
        <begin position="413"/>
        <end position="561"/>
    </location>
</feature>
<dbReference type="Proteomes" id="UP000029392">
    <property type="component" value="Unassembled WGS sequence"/>
</dbReference>
<dbReference type="PROSITE" id="PS50883">
    <property type="entry name" value="EAL"/>
    <property type="match status" value="1"/>
</dbReference>
<reference evidence="3 4" key="1">
    <citation type="submission" date="2013-09" db="EMBL/GenBank/DDBJ databases">
        <title>Genome sequencing of Arenimonas malthae.</title>
        <authorList>
            <person name="Chen F."/>
            <person name="Wang G."/>
        </authorList>
    </citation>
    <scope>NUCLEOTIDE SEQUENCE [LARGE SCALE GENOMIC DNA]</scope>
    <source>
        <strain evidence="3 4">CC-JY-1</strain>
    </source>
</reference>
<dbReference type="GO" id="GO:0071111">
    <property type="term" value="F:cyclic-guanylate-specific phosphodiesterase activity"/>
    <property type="evidence" value="ECO:0007669"/>
    <property type="project" value="InterPro"/>
</dbReference>
<dbReference type="InterPro" id="IPR050706">
    <property type="entry name" value="Cyclic-di-GMP_PDE-like"/>
</dbReference>
<dbReference type="Pfam" id="PF00990">
    <property type="entry name" value="GGDEF"/>
    <property type="match status" value="1"/>
</dbReference>
<evidence type="ECO:0008006" key="5">
    <source>
        <dbReference type="Google" id="ProtNLM"/>
    </source>
</evidence>
<gene>
    <name evidence="3" type="ORF">N790_09185</name>
</gene>
<dbReference type="AlphaFoldDB" id="A0A091BNS8"/>
<evidence type="ECO:0000259" key="2">
    <source>
        <dbReference type="PROSITE" id="PS50887"/>
    </source>
</evidence>
<name>A0A091BNS8_9GAMM</name>
<evidence type="ECO:0000313" key="3">
    <source>
        <dbReference type="EMBL" id="KFN45965.1"/>
    </source>
</evidence>
<comment type="caution">
    <text evidence="3">The sequence shown here is derived from an EMBL/GenBank/DDBJ whole genome shotgun (WGS) entry which is preliminary data.</text>
</comment>
<dbReference type="SMART" id="SM00052">
    <property type="entry name" value="EAL"/>
    <property type="match status" value="1"/>
</dbReference>
<dbReference type="PANTHER" id="PTHR33121:SF76">
    <property type="entry name" value="SIGNALING PROTEIN"/>
    <property type="match status" value="1"/>
</dbReference>
<dbReference type="PATRIC" id="fig|1384054.3.peg.1952"/>
<dbReference type="SUPFAM" id="SSF141868">
    <property type="entry name" value="EAL domain-like"/>
    <property type="match status" value="1"/>
</dbReference>
<keyword evidence="4" id="KW-1185">Reference proteome</keyword>
<dbReference type="NCBIfam" id="TIGR00254">
    <property type="entry name" value="GGDEF"/>
    <property type="match status" value="1"/>
</dbReference>
<dbReference type="SUPFAM" id="SSF55073">
    <property type="entry name" value="Nucleotide cyclase"/>
    <property type="match status" value="1"/>
</dbReference>
<dbReference type="InterPro" id="IPR001633">
    <property type="entry name" value="EAL_dom"/>
</dbReference>
<proteinExistence type="predicted"/>
<evidence type="ECO:0000313" key="4">
    <source>
        <dbReference type="Proteomes" id="UP000029392"/>
    </source>
</evidence>
<dbReference type="EMBL" id="AVCH01000175">
    <property type="protein sequence ID" value="KFN45965.1"/>
    <property type="molecule type" value="Genomic_DNA"/>
</dbReference>
<dbReference type="PROSITE" id="PS50887">
    <property type="entry name" value="GGDEF"/>
    <property type="match status" value="1"/>
</dbReference>
<dbReference type="PANTHER" id="PTHR33121">
    <property type="entry name" value="CYCLIC DI-GMP PHOSPHODIESTERASE PDEF"/>
    <property type="match status" value="1"/>
</dbReference>
<feature type="domain" description="EAL" evidence="1">
    <location>
        <begin position="1"/>
        <end position="231"/>
    </location>
</feature>
<evidence type="ECO:0000259" key="1">
    <source>
        <dbReference type="PROSITE" id="PS50883"/>
    </source>
</evidence>
<dbReference type="InterPro" id="IPR000160">
    <property type="entry name" value="GGDEF_dom"/>
</dbReference>
<dbReference type="CDD" id="cd04598">
    <property type="entry name" value="CBS_pair_GGDEF_EAL"/>
    <property type="match status" value="1"/>
</dbReference>
<dbReference type="Gene3D" id="3.20.20.450">
    <property type="entry name" value="EAL domain"/>
    <property type="match status" value="1"/>
</dbReference>
<dbReference type="SMART" id="SM00267">
    <property type="entry name" value="GGDEF"/>
    <property type="match status" value="1"/>
</dbReference>
<dbReference type="InterPro" id="IPR029787">
    <property type="entry name" value="Nucleotide_cyclase"/>
</dbReference>
<protein>
    <recommendedName>
        <fullName evidence="5">Diguanylate cyclase</fullName>
    </recommendedName>
</protein>
<dbReference type="Gene3D" id="3.30.70.270">
    <property type="match status" value="1"/>
</dbReference>
<sequence>MYQPVVRLEDMSVRAHEGLVRCACEPSLPPPAIFDAARQLGRLPEIELLAARTVVAGYGFAEGHGRLFVNLSATALMDPTLRLSHLRDIVRAAGVDASRLIIELSERDVVEDMAVLAEPIRGLRAAGAQLALDDFGSGHSNFSLWQALGPEYVKLDRSIVHGVSRSSRQLAIIRALMQVAEEFRTDLIAEGIEDDADLALVRDLGIRCGQGYSLGRPVRQPVAAVPEARARMQAWPVPVRPTTSPAILAREVLVSNLLIEAPAVGLATSNHQVGAVFKRHEGLHALAVLDEGRPVGLINRRVFMERLGQPFAREIFGAKSCVEFMHAQPVVCDADTPVAALLDVLRGEDQRYLADGFVITRDGSYAGLGTGESLVRRVSEIRIEAARYANPLTLLPGNIPITVHLQRLLKGPSGFVVAYADLNHFKPFNDQYGYFRGDAMIELLANTMRAQVDARIDFLGHVGGDDFVVMFQSPDWRERCRAIIAGFNEAARRLFDPADLERGGIEAEDRAGHPGFFPITTLAVGAVVVSPGLSATPEQVATAAAQAKRRAKQDDQPFFETTLAS</sequence>
<dbReference type="InterPro" id="IPR043128">
    <property type="entry name" value="Rev_trsase/Diguanyl_cyclase"/>
</dbReference>